<dbReference type="PROSITE" id="PS50082">
    <property type="entry name" value="WD_REPEATS_2"/>
    <property type="match status" value="1"/>
</dbReference>
<dbReference type="InterPro" id="IPR019775">
    <property type="entry name" value="WD40_repeat_CS"/>
</dbReference>
<dbReference type="InterPro" id="IPR015943">
    <property type="entry name" value="WD40/YVTN_repeat-like_dom_sf"/>
</dbReference>
<dbReference type="InterPro" id="IPR036322">
    <property type="entry name" value="WD40_repeat_dom_sf"/>
</dbReference>
<dbReference type="Pfam" id="PF23775">
    <property type="entry name" value="Beta-prop_RIG_2nd"/>
    <property type="match status" value="1"/>
</dbReference>
<dbReference type="InterPro" id="IPR052640">
    <property type="entry name" value="Gemin-5"/>
</dbReference>
<dbReference type="Proteomes" id="UP000515158">
    <property type="component" value="Unplaced"/>
</dbReference>
<dbReference type="OrthoDB" id="7326421at2759"/>
<evidence type="ECO:0000259" key="6">
    <source>
        <dbReference type="Pfam" id="PF23774"/>
    </source>
</evidence>
<dbReference type="InterPro" id="IPR056424">
    <property type="entry name" value="Beta-prop_GEMI5_2nd"/>
</dbReference>
<proteinExistence type="predicted"/>
<dbReference type="RefSeq" id="XP_034256256.1">
    <property type="nucleotide sequence ID" value="XM_034400365.1"/>
</dbReference>
<dbReference type="GO" id="GO:0000387">
    <property type="term" value="P:spliceosomal snRNP assembly"/>
    <property type="evidence" value="ECO:0007669"/>
    <property type="project" value="TreeGrafter"/>
</dbReference>
<dbReference type="InterPro" id="IPR001680">
    <property type="entry name" value="WD40_rpt"/>
</dbReference>
<evidence type="ECO:0000256" key="3">
    <source>
        <dbReference type="PROSITE-ProRule" id="PRU00221"/>
    </source>
</evidence>
<dbReference type="Gene3D" id="2.130.10.10">
    <property type="entry name" value="YVTN repeat-like/Quinoprotein amine dehydrogenase"/>
    <property type="match status" value="2"/>
</dbReference>
<dbReference type="SMART" id="SM00320">
    <property type="entry name" value="WD40"/>
    <property type="match status" value="10"/>
</dbReference>
<dbReference type="Pfam" id="PF23770">
    <property type="entry name" value="Beta-prop_RIG_1st"/>
    <property type="match status" value="1"/>
</dbReference>
<evidence type="ECO:0000259" key="5">
    <source>
        <dbReference type="Pfam" id="PF23770"/>
    </source>
</evidence>
<dbReference type="SUPFAM" id="SSF50978">
    <property type="entry name" value="WD40 repeat-like"/>
    <property type="match status" value="2"/>
</dbReference>
<feature type="domain" description="Gem-associated protein 5 first beta-propeller" evidence="5">
    <location>
        <begin position="109"/>
        <end position="199"/>
    </location>
</feature>
<sequence length="1380" mass="151734">MEKCSLVGSPNWYLSQAFDCSWNQKVAYGSLSSLVIFEPSQSLNPSTLHLAHSFRILSVSFPPEGFGNKLLSTSETGEAFVWDLDLRKVVLAYRSPQKCATYGNWSQANGNLIVCVDESGNLIQWQVESNVFRVKSFKEHSFVVVACCPHDQNIVATGTKQGLVCVINIKVSGKEYILHQMRGHDSEVVSLAWCPVAENIINPKGNNDSKLLASAAKEKRIFFWRAGQDGLYEVYADVPSAPRITGVRAWTCVCWYEPHLLLVSTTAGEVLSLNVANIKNKKVSDKTPKWETFSLGHNRGHVVVKSSPWPATKEASGDDWRLKETVPRWVWTFGSDRVVHGKSSDVQLSPIKLNTTGGAVNAMTISSIDGTSLAIGGADKSIRVVNLSEPQLKTIQTYNQKVSGKVMSLAWHPSKDGWLAYGTSDGRIGVQYTCAIKPPLLFRPFSKDSIYAMEWAPSLATIKSSIAAMKSPEDGPDLAPSNYVLYAVGGGKLAAMDPNFPDQIYDEPFKSILKTVLKPESLKIKHKIVSLTDLAWKPDYSMLALGDETGSVHMLHLNSKEELHLVSSFKVFAKLIQDLAWHPQCCSSDVTEVSPHANWLACASNEDSIHIVDTSPILDALQSMEELSVPISNLPRVATLKGHKLRVSKLAWSPHEAGRLLSVSYDQCAQVWDVINKQPISCFTGHSAPLFCCLWSPFNPSLGITAGQEGLICIWNTEEQEAKLPVEKIKDASKNFLEGAKEAQCHATENDTSNGDGSSKKVMSKKREKATLPLSGPEVHKEDSNLAILKCLLHPPEAGNIHLDLNGEGDLKKMPVHYAFFGDQSLVEQYLLAEESAVSKENGFTINVWRGSTKDSLTEAIQAKTLSSYLVSIAPTVSHKLWVEACAAYAEQLKEANEFSKAAVYLLAIHKVEEAIRLLAEQGKYRHAMAVARCRLLPDHPLLKSLLNDWALNSMSDGRQCLAAVCFGSGGEWSQAAQALAFKKCPKRLLLAAEIMKLKTSDQQTGKYYALECFNLSLAQSDWTTAQSVLGLYPSLNHLALRLFIHEAICTSQDTLSPGDWLQKSCCTESPADADEAVYVSISLPKEKVAALQQELVDETTVTSEVAAWLAASSKVTLAFLAAPSLFPKIKHKFVPDIDGEDKIKAYRYLIQAMSVLNDMNITALLKANSVPILLKFCMWLAPAGPFKAGSIFSSSQVSLQASLRAYLAAGVLLWLSKCDSLEESVRSLGLETIDIVKSDIFSPEALNWFKNKFQLDVLLKSPKIELSSPRDESSSIGIGVGVTDGNDVTSDKMALLSIDEHSEKLPKAKDENNSSSENGIRPMTEVEKLKIAVQEFVDAREMVPNPYLSYSQLSQYLNSAQADLVDKYSVYWKHVTSTI</sequence>
<feature type="region of interest" description="Disordered" evidence="4">
    <location>
        <begin position="744"/>
        <end position="778"/>
    </location>
</feature>
<gene>
    <name evidence="9 10" type="primary">LOC117654154</name>
</gene>
<feature type="repeat" description="WD" evidence="3">
    <location>
        <begin position="640"/>
        <end position="682"/>
    </location>
</feature>
<protein>
    <submittedName>
        <fullName evidence="9 10">Gem-associated protein 5 isoform X1</fullName>
    </submittedName>
</protein>
<evidence type="ECO:0000259" key="7">
    <source>
        <dbReference type="Pfam" id="PF23775"/>
    </source>
</evidence>
<evidence type="ECO:0000256" key="2">
    <source>
        <dbReference type="ARBA" id="ARBA00022737"/>
    </source>
</evidence>
<dbReference type="InterPro" id="IPR056421">
    <property type="entry name" value="TPR_GEMI5"/>
</dbReference>
<dbReference type="PANTHER" id="PTHR46362:SF1">
    <property type="entry name" value="GEM-ASSOCIATED PROTEIN 5"/>
    <property type="match status" value="1"/>
</dbReference>
<name>A0A6P9AL70_THRPL</name>
<dbReference type="InterPro" id="IPR056432">
    <property type="entry name" value="Beta-prop_GEMI5_1st"/>
</dbReference>
<evidence type="ECO:0000313" key="8">
    <source>
        <dbReference type="Proteomes" id="UP000515158"/>
    </source>
</evidence>
<dbReference type="Pfam" id="PF23774">
    <property type="entry name" value="TPR_GEMI5"/>
    <property type="match status" value="1"/>
</dbReference>
<evidence type="ECO:0000256" key="1">
    <source>
        <dbReference type="ARBA" id="ARBA00022574"/>
    </source>
</evidence>
<keyword evidence="8" id="KW-1185">Reference proteome</keyword>
<accession>A0A6P9AL70</accession>
<feature type="domain" description="Gem-associated protein 5 second beta-propeller" evidence="7">
    <location>
        <begin position="369"/>
        <end position="708"/>
    </location>
</feature>
<evidence type="ECO:0000256" key="4">
    <source>
        <dbReference type="SAM" id="MobiDB-lite"/>
    </source>
</evidence>
<dbReference type="PROSITE" id="PS50294">
    <property type="entry name" value="WD_REPEATS_REGION"/>
    <property type="match status" value="1"/>
</dbReference>
<evidence type="ECO:0000313" key="10">
    <source>
        <dbReference type="RefSeq" id="XP_034256256.1"/>
    </source>
</evidence>
<dbReference type="RefSeq" id="XP_034256255.1">
    <property type="nucleotide sequence ID" value="XM_034400364.1"/>
</dbReference>
<feature type="domain" description="Gem-associated protein 5 TPR" evidence="6">
    <location>
        <begin position="819"/>
        <end position="1023"/>
    </location>
</feature>
<dbReference type="GeneID" id="117654154"/>
<dbReference type="KEGG" id="tpal:117654154"/>
<reference evidence="9 10" key="1">
    <citation type="submission" date="2025-04" db="UniProtKB">
        <authorList>
            <consortium name="RefSeq"/>
        </authorList>
    </citation>
    <scope>IDENTIFICATION</scope>
    <source>
        <tissue evidence="9 10">Total insect</tissue>
    </source>
</reference>
<dbReference type="GO" id="GO:0005634">
    <property type="term" value="C:nucleus"/>
    <property type="evidence" value="ECO:0007669"/>
    <property type="project" value="TreeGrafter"/>
</dbReference>
<evidence type="ECO:0000313" key="9">
    <source>
        <dbReference type="RefSeq" id="XP_034256255.1"/>
    </source>
</evidence>
<keyword evidence="2" id="KW-0677">Repeat</keyword>
<keyword evidence="1 3" id="KW-0853">WD repeat</keyword>
<dbReference type="GO" id="GO:0003730">
    <property type="term" value="F:mRNA 3'-UTR binding"/>
    <property type="evidence" value="ECO:0007669"/>
    <property type="project" value="TreeGrafter"/>
</dbReference>
<dbReference type="PROSITE" id="PS00678">
    <property type="entry name" value="WD_REPEATS_1"/>
    <property type="match status" value="1"/>
</dbReference>
<dbReference type="GO" id="GO:0032797">
    <property type="term" value="C:SMN complex"/>
    <property type="evidence" value="ECO:0007669"/>
    <property type="project" value="TreeGrafter"/>
</dbReference>
<organism evidence="10">
    <name type="scientific">Thrips palmi</name>
    <name type="common">Melon thrips</name>
    <dbReference type="NCBI Taxonomy" id="161013"/>
    <lineage>
        <taxon>Eukaryota</taxon>
        <taxon>Metazoa</taxon>
        <taxon>Ecdysozoa</taxon>
        <taxon>Arthropoda</taxon>
        <taxon>Hexapoda</taxon>
        <taxon>Insecta</taxon>
        <taxon>Pterygota</taxon>
        <taxon>Neoptera</taxon>
        <taxon>Paraneoptera</taxon>
        <taxon>Thysanoptera</taxon>
        <taxon>Terebrantia</taxon>
        <taxon>Thripoidea</taxon>
        <taxon>Thripidae</taxon>
        <taxon>Thrips</taxon>
    </lineage>
</organism>
<dbReference type="PANTHER" id="PTHR46362">
    <property type="entry name" value="GEM-ASSOCIATED PROTEIN 5"/>
    <property type="match status" value="1"/>
</dbReference>